<sequence length="179" mass="19819">MRVIRKGTLDDADAVVALRVEAETWLHAAGIQQWVDRARGIRNIRDGLAAGNTYVVEERGAIVASLTLAGADPDFWTADDDPDTALYLYKFMIGAAHRGTGLGDQLLDWACEQARARGKRWLRLDCWRENTALQRYYLRRGFSHVRTVVVPGRGSGALFQRPAAGITVPEVVHSAVCRS</sequence>
<gene>
    <name evidence="4" type="ORF">GCM10009550_79680</name>
</gene>
<dbReference type="Gene3D" id="3.40.630.30">
    <property type="match status" value="1"/>
</dbReference>
<dbReference type="InterPro" id="IPR016181">
    <property type="entry name" value="Acyl_CoA_acyltransferase"/>
</dbReference>
<organism evidence="4 5">
    <name type="scientific">Actinocorallia libanotica</name>
    <dbReference type="NCBI Taxonomy" id="46162"/>
    <lineage>
        <taxon>Bacteria</taxon>
        <taxon>Bacillati</taxon>
        <taxon>Actinomycetota</taxon>
        <taxon>Actinomycetes</taxon>
        <taxon>Streptosporangiales</taxon>
        <taxon>Thermomonosporaceae</taxon>
        <taxon>Actinocorallia</taxon>
    </lineage>
</organism>
<evidence type="ECO:0000313" key="4">
    <source>
        <dbReference type="EMBL" id="GAA0971589.1"/>
    </source>
</evidence>
<reference evidence="5" key="1">
    <citation type="journal article" date="2019" name="Int. J. Syst. Evol. Microbiol.">
        <title>The Global Catalogue of Microorganisms (GCM) 10K type strain sequencing project: providing services to taxonomists for standard genome sequencing and annotation.</title>
        <authorList>
            <consortium name="The Broad Institute Genomics Platform"/>
            <consortium name="The Broad Institute Genome Sequencing Center for Infectious Disease"/>
            <person name="Wu L."/>
            <person name="Ma J."/>
        </authorList>
    </citation>
    <scope>NUCLEOTIDE SEQUENCE [LARGE SCALE GENOMIC DNA]</scope>
    <source>
        <strain evidence="5">JCM 10696</strain>
    </source>
</reference>
<feature type="domain" description="N-acetyltransferase" evidence="3">
    <location>
        <begin position="2"/>
        <end position="164"/>
    </location>
</feature>
<proteinExistence type="predicted"/>
<dbReference type="PANTHER" id="PTHR43877:SF2">
    <property type="entry name" value="AMINOALKYLPHOSPHONATE N-ACETYLTRANSFERASE-RELATED"/>
    <property type="match status" value="1"/>
</dbReference>
<keyword evidence="5" id="KW-1185">Reference proteome</keyword>
<evidence type="ECO:0000256" key="2">
    <source>
        <dbReference type="ARBA" id="ARBA00023315"/>
    </source>
</evidence>
<dbReference type="PROSITE" id="PS51186">
    <property type="entry name" value="GNAT"/>
    <property type="match status" value="1"/>
</dbReference>
<dbReference type="PANTHER" id="PTHR43877">
    <property type="entry name" value="AMINOALKYLPHOSPHONATE N-ACETYLTRANSFERASE-RELATED-RELATED"/>
    <property type="match status" value="1"/>
</dbReference>
<dbReference type="InterPro" id="IPR050832">
    <property type="entry name" value="Bact_Acetyltransf"/>
</dbReference>
<comment type="caution">
    <text evidence="4">The sequence shown here is derived from an EMBL/GenBank/DDBJ whole genome shotgun (WGS) entry which is preliminary data.</text>
</comment>
<dbReference type="EMBL" id="BAAAHH010000107">
    <property type="protein sequence ID" value="GAA0971589.1"/>
    <property type="molecule type" value="Genomic_DNA"/>
</dbReference>
<evidence type="ECO:0000256" key="1">
    <source>
        <dbReference type="ARBA" id="ARBA00022679"/>
    </source>
</evidence>
<name>A0ABP4CKS3_9ACTN</name>
<protein>
    <submittedName>
        <fullName evidence="4">GNAT family N-acetyltransferase</fullName>
    </submittedName>
</protein>
<dbReference type="Proteomes" id="UP001500665">
    <property type="component" value="Unassembled WGS sequence"/>
</dbReference>
<evidence type="ECO:0000259" key="3">
    <source>
        <dbReference type="PROSITE" id="PS51186"/>
    </source>
</evidence>
<dbReference type="Pfam" id="PF00583">
    <property type="entry name" value="Acetyltransf_1"/>
    <property type="match status" value="1"/>
</dbReference>
<dbReference type="CDD" id="cd04301">
    <property type="entry name" value="NAT_SF"/>
    <property type="match status" value="1"/>
</dbReference>
<dbReference type="SUPFAM" id="SSF55729">
    <property type="entry name" value="Acyl-CoA N-acyltransferases (Nat)"/>
    <property type="match status" value="1"/>
</dbReference>
<keyword evidence="1" id="KW-0808">Transferase</keyword>
<dbReference type="InterPro" id="IPR000182">
    <property type="entry name" value="GNAT_dom"/>
</dbReference>
<keyword evidence="2" id="KW-0012">Acyltransferase</keyword>
<accession>A0ABP4CKS3</accession>
<evidence type="ECO:0000313" key="5">
    <source>
        <dbReference type="Proteomes" id="UP001500665"/>
    </source>
</evidence>